<dbReference type="InterPro" id="IPR041708">
    <property type="entry name" value="PUS1/PUS2-like"/>
</dbReference>
<keyword evidence="12" id="KW-1185">Reference proteome</keyword>
<dbReference type="GO" id="GO:0031119">
    <property type="term" value="P:tRNA pseudouridine synthesis"/>
    <property type="evidence" value="ECO:0007669"/>
    <property type="project" value="InterPro"/>
</dbReference>
<evidence type="ECO:0000256" key="8">
    <source>
        <dbReference type="PIRSR" id="PIRSR641708-2"/>
    </source>
</evidence>
<dbReference type="Gene3D" id="2.70.130.10">
    <property type="entry name" value="Mannose-6-phosphate receptor binding domain"/>
    <property type="match status" value="1"/>
</dbReference>
<dbReference type="STRING" id="145388.A0A0D2L7S0"/>
<keyword evidence="3" id="KW-0732">Signal</keyword>
<feature type="region of interest" description="Disordered" evidence="9">
    <location>
        <begin position="642"/>
        <end position="789"/>
    </location>
</feature>
<feature type="compositionally biased region" description="Low complexity" evidence="9">
    <location>
        <begin position="680"/>
        <end position="698"/>
    </location>
</feature>
<feature type="binding site" evidence="8">
    <location>
        <position position="165"/>
    </location>
    <ligand>
        <name>substrate</name>
    </ligand>
</feature>
<dbReference type="AlphaFoldDB" id="A0A0D2L7S0"/>
<evidence type="ECO:0000256" key="6">
    <source>
        <dbReference type="ARBA" id="ARBA00036943"/>
    </source>
</evidence>
<dbReference type="InterPro" id="IPR020103">
    <property type="entry name" value="PsdUridine_synth_cat_dom_sf"/>
</dbReference>
<name>A0A0D2L7S0_9CHLO</name>
<dbReference type="Gene3D" id="3.30.70.580">
    <property type="entry name" value="Pseudouridine synthase I, catalytic domain, N-terminal subdomain"/>
    <property type="match status" value="1"/>
</dbReference>
<keyword evidence="2" id="KW-0819">tRNA processing</keyword>
<dbReference type="GO" id="GO:0005634">
    <property type="term" value="C:nucleus"/>
    <property type="evidence" value="ECO:0007669"/>
    <property type="project" value="TreeGrafter"/>
</dbReference>
<evidence type="ECO:0000256" key="7">
    <source>
        <dbReference type="PIRSR" id="PIRSR641708-1"/>
    </source>
</evidence>
<dbReference type="GO" id="GO:0009982">
    <property type="term" value="F:pseudouridine synthase activity"/>
    <property type="evidence" value="ECO:0007669"/>
    <property type="project" value="InterPro"/>
</dbReference>
<dbReference type="InterPro" id="IPR020094">
    <property type="entry name" value="TruA/RsuA/RluB/E/F_N"/>
</dbReference>
<dbReference type="RefSeq" id="XP_013901918.1">
    <property type="nucleotide sequence ID" value="XM_014046464.1"/>
</dbReference>
<keyword evidence="5" id="KW-0413">Isomerase</keyword>
<dbReference type="InterPro" id="IPR036607">
    <property type="entry name" value="PRKCSH"/>
</dbReference>
<comment type="similarity">
    <text evidence="1">Belongs to the tRNA pseudouridine synthase TruA family.</text>
</comment>
<accession>A0A0D2L7S0</accession>
<dbReference type="InterPro" id="IPR020097">
    <property type="entry name" value="PsdUridine_synth_TruA_a/b_dom"/>
</dbReference>
<dbReference type="GeneID" id="25737935"/>
<feature type="compositionally biased region" description="Low complexity" evidence="9">
    <location>
        <begin position="742"/>
        <end position="766"/>
    </location>
</feature>
<reference evidence="11 12" key="1">
    <citation type="journal article" date="2013" name="BMC Genomics">
        <title>Reconstruction of the lipid metabolism for the microalga Monoraphidium neglectum from its genome sequence reveals characteristics suitable for biofuel production.</title>
        <authorList>
            <person name="Bogen C."/>
            <person name="Al-Dilaimi A."/>
            <person name="Albersmeier A."/>
            <person name="Wichmann J."/>
            <person name="Grundmann M."/>
            <person name="Rupp O."/>
            <person name="Lauersen K.J."/>
            <person name="Blifernez-Klassen O."/>
            <person name="Kalinowski J."/>
            <person name="Goesmann A."/>
            <person name="Mussgnug J.H."/>
            <person name="Kruse O."/>
        </authorList>
    </citation>
    <scope>NUCLEOTIDE SEQUENCE [LARGE SCALE GENOMIC DNA]</scope>
    <source>
        <strain evidence="11 12">SAG 48.87</strain>
    </source>
</reference>
<dbReference type="FunFam" id="3.30.70.580:FF:000002">
    <property type="entry name" value="tRNA pseudouridine synthase"/>
    <property type="match status" value="1"/>
</dbReference>
<evidence type="ECO:0000256" key="1">
    <source>
        <dbReference type="ARBA" id="ARBA00009375"/>
    </source>
</evidence>
<protein>
    <recommendedName>
        <fullName evidence="10">MRH domain-containing protein</fullName>
    </recommendedName>
</protein>
<proteinExistence type="inferred from homology"/>
<dbReference type="InterPro" id="IPR044865">
    <property type="entry name" value="MRH_dom"/>
</dbReference>
<dbReference type="PANTHER" id="PTHR11142:SF9">
    <property type="entry name" value="TRNA PSEUDOURIDINE SYNTHASE-RELATED"/>
    <property type="match status" value="1"/>
</dbReference>
<dbReference type="OrthoDB" id="10256309at2759"/>
<dbReference type="SUPFAM" id="SSF55120">
    <property type="entry name" value="Pseudouridine synthase"/>
    <property type="match status" value="2"/>
</dbReference>
<dbReference type="Gene3D" id="3.30.70.660">
    <property type="entry name" value="Pseudouridine synthase I, catalytic domain, C-terminal subdomain"/>
    <property type="match status" value="1"/>
</dbReference>
<evidence type="ECO:0000256" key="2">
    <source>
        <dbReference type="ARBA" id="ARBA00022694"/>
    </source>
</evidence>
<dbReference type="GO" id="GO:1990481">
    <property type="term" value="P:mRNA pseudouridine synthesis"/>
    <property type="evidence" value="ECO:0007669"/>
    <property type="project" value="TreeGrafter"/>
</dbReference>
<dbReference type="InterPro" id="IPR009011">
    <property type="entry name" value="Man6P_isomerase_rcpt-bd_dom_sf"/>
</dbReference>
<dbReference type="GO" id="GO:0003723">
    <property type="term" value="F:RNA binding"/>
    <property type="evidence" value="ECO:0007669"/>
    <property type="project" value="InterPro"/>
</dbReference>
<evidence type="ECO:0000256" key="4">
    <source>
        <dbReference type="ARBA" id="ARBA00023157"/>
    </source>
</evidence>
<feature type="region of interest" description="Disordered" evidence="9">
    <location>
        <begin position="1"/>
        <end position="32"/>
    </location>
</feature>
<dbReference type="Pfam" id="PF01416">
    <property type="entry name" value="PseudoU_synth_1"/>
    <property type="match status" value="1"/>
</dbReference>
<dbReference type="SUPFAM" id="SSF50911">
    <property type="entry name" value="Mannose 6-phosphate receptor domain"/>
    <property type="match status" value="1"/>
</dbReference>
<dbReference type="Proteomes" id="UP000054498">
    <property type="component" value="Unassembled WGS sequence"/>
</dbReference>
<evidence type="ECO:0000259" key="10">
    <source>
        <dbReference type="PROSITE" id="PS51914"/>
    </source>
</evidence>
<feature type="region of interest" description="Disordered" evidence="9">
    <location>
        <begin position="244"/>
        <end position="289"/>
    </location>
</feature>
<dbReference type="PROSITE" id="PS51914">
    <property type="entry name" value="MRH"/>
    <property type="match status" value="1"/>
</dbReference>
<evidence type="ECO:0000256" key="3">
    <source>
        <dbReference type="ARBA" id="ARBA00022729"/>
    </source>
</evidence>
<evidence type="ECO:0000256" key="5">
    <source>
        <dbReference type="ARBA" id="ARBA00023235"/>
    </source>
</evidence>
<feature type="compositionally biased region" description="Low complexity" evidence="9">
    <location>
        <begin position="253"/>
        <end position="266"/>
    </location>
</feature>
<comment type="catalytic activity">
    <reaction evidence="6">
        <text>a uridine in tRNA = a pseudouridine in tRNA</text>
        <dbReference type="Rhea" id="RHEA:54572"/>
        <dbReference type="Rhea" id="RHEA-COMP:13339"/>
        <dbReference type="Rhea" id="RHEA-COMP:13934"/>
        <dbReference type="ChEBI" id="CHEBI:65314"/>
        <dbReference type="ChEBI" id="CHEBI:65315"/>
    </reaction>
</comment>
<feature type="active site" description="Nucleophile" evidence="7">
    <location>
        <position position="100"/>
    </location>
</feature>
<organism evidence="11 12">
    <name type="scientific">Monoraphidium neglectum</name>
    <dbReference type="NCBI Taxonomy" id="145388"/>
    <lineage>
        <taxon>Eukaryota</taxon>
        <taxon>Viridiplantae</taxon>
        <taxon>Chlorophyta</taxon>
        <taxon>core chlorophytes</taxon>
        <taxon>Chlorophyceae</taxon>
        <taxon>CS clade</taxon>
        <taxon>Sphaeropleales</taxon>
        <taxon>Selenastraceae</taxon>
        <taxon>Monoraphidium</taxon>
    </lineage>
</organism>
<feature type="domain" description="MRH" evidence="10">
    <location>
        <begin position="831"/>
        <end position="928"/>
    </location>
</feature>
<evidence type="ECO:0000313" key="11">
    <source>
        <dbReference type="EMBL" id="KIZ02899.1"/>
    </source>
</evidence>
<dbReference type="InterPro" id="IPR001406">
    <property type="entry name" value="PsdUridine_synth_TruA"/>
</dbReference>
<evidence type="ECO:0000256" key="9">
    <source>
        <dbReference type="SAM" id="MobiDB-lite"/>
    </source>
</evidence>
<sequence>MAGAPADGSPLSAAAAPDEDAGADTAADDGSGGRLRKRTVALHIGYVGTDFSGLQANRDMPQQATVEGVLERALFEAGMISEANYGDFRKTKWARSSRTDKGVHSLCTVISVRLLLQDTLFEVDPEGIAFARMVNAHLPASVRVLSVQRTTKKFNVRRWCLTRTYEYYLPSGTLGLAAALQQYVGQRPFHNFAGDRKQYVKSDRGSRTMVEKWAAQEAERRQLREGAAGASAGAGAAAAAAVEGAPAGGGGSASDAAGDAGASGSQAEDDERNGAEGGGGDGAAAEAGAGEREWVQRMRFLDDPDPKDPVVMTHYRRISSFTAGDPRPLVEGGTPCLRLEVKGDSFMLNQIRNMIGAAVAVSQGRMSLDLLVVALSAPGRITVPKAPPHTLLLSDNKFSPFAKSWGEEIPLVAKYSGDALTLREGGRGEQRAFRQEVFDPALNGLLSHPDWEYWRDTTLPRYNYPADEAADIIARHKAWLADLTARRAEAAAAKEAKAAAAAAAAAAGAAEAEAGAQAEAAAAQVGDGRQQEQGRKGGGVLGAIARVINDDWCHCADGSDEPDCCDGSDEAQGCENACLERNLHAQEELRRQIGEVQAALDTRKQYAASAIGKVDEMRAKLAGIDGEIAAAEKEVERLAEEKKRLEETADDREAARTARREAREAEAAAREERREEEEAAAAAAGTDALAANDEAAVPGEGGGAAKGAADSKAGPEETVEERGRRIAAQWTHDPDAAGAGGAAAASETSTGDASDDGTQQTAQAETTPDDDTDTELQTAETAHQEAEEKLEDLKTEMEQLQRQARSRSKGILGARVTFDYAPDGAWLELVGSCLTAEAPQFNYEICLFDKAQQVDNNGGHRTNLGKWRGFEARYMEAVFDGGDACGNGLKRSLRVKFECGQSQRAWGASEPAPCSYAASVSTPAACKKRDLKVLQERLAALAAAREELAADAEAEAAAQQPQRDEL</sequence>
<keyword evidence="4" id="KW-1015">Disulfide bond</keyword>
<dbReference type="Pfam" id="PF13015">
    <property type="entry name" value="PRKCSH_1"/>
    <property type="match status" value="1"/>
</dbReference>
<dbReference type="KEGG" id="mng:MNEG_5058"/>
<gene>
    <name evidence="11" type="ORF">MNEG_5058</name>
</gene>
<feature type="compositionally biased region" description="Basic and acidic residues" evidence="9">
    <location>
        <begin position="642"/>
        <end position="673"/>
    </location>
</feature>
<dbReference type="CDD" id="cd02568">
    <property type="entry name" value="PseudoU_synth_PUS1_PUS2"/>
    <property type="match status" value="1"/>
</dbReference>
<dbReference type="PANTHER" id="PTHR11142">
    <property type="entry name" value="PSEUDOURIDYLATE SYNTHASE"/>
    <property type="match status" value="1"/>
</dbReference>
<evidence type="ECO:0000313" key="12">
    <source>
        <dbReference type="Proteomes" id="UP000054498"/>
    </source>
</evidence>
<dbReference type="InterPro" id="IPR020095">
    <property type="entry name" value="PsdUridine_synth_TruA_C"/>
</dbReference>
<dbReference type="EMBL" id="KK100954">
    <property type="protein sequence ID" value="KIZ02899.1"/>
    <property type="molecule type" value="Genomic_DNA"/>
</dbReference>